<feature type="signal peptide" evidence="12">
    <location>
        <begin position="1"/>
        <end position="18"/>
    </location>
</feature>
<dbReference type="InterPro" id="IPR036790">
    <property type="entry name" value="Frizzled_dom_sf"/>
</dbReference>
<evidence type="ECO:0000256" key="5">
    <source>
        <dbReference type="ARBA" id="ARBA00022989"/>
    </source>
</evidence>
<keyword evidence="3" id="KW-0217">Developmental protein</keyword>
<dbReference type="GO" id="GO:0007389">
    <property type="term" value="P:pattern specification process"/>
    <property type="evidence" value="ECO:0007669"/>
    <property type="project" value="TreeGrafter"/>
</dbReference>
<dbReference type="GO" id="GO:0005929">
    <property type="term" value="C:cilium"/>
    <property type="evidence" value="ECO:0007669"/>
    <property type="project" value="TreeGrafter"/>
</dbReference>
<keyword evidence="12" id="KW-0732">Signal</keyword>
<dbReference type="PRINTS" id="PR00489">
    <property type="entry name" value="FRIZZLED"/>
</dbReference>
<keyword evidence="4 11" id="KW-0812">Transmembrane</keyword>
<dbReference type="PROSITE" id="PS50038">
    <property type="entry name" value="FZ"/>
    <property type="match status" value="1"/>
</dbReference>
<evidence type="ECO:0000259" key="13">
    <source>
        <dbReference type="PROSITE" id="PS50038"/>
    </source>
</evidence>
<dbReference type="EMBL" id="JAHXZJ010002982">
    <property type="protein sequence ID" value="KAH0534383.1"/>
    <property type="molecule type" value="Genomic_DNA"/>
</dbReference>
<dbReference type="GO" id="GO:0005113">
    <property type="term" value="F:patched binding"/>
    <property type="evidence" value="ECO:0007669"/>
    <property type="project" value="TreeGrafter"/>
</dbReference>
<dbReference type="Pfam" id="PF01392">
    <property type="entry name" value="Fz"/>
    <property type="match status" value="1"/>
</dbReference>
<dbReference type="Gene3D" id="1.10.2000.10">
    <property type="entry name" value="Frizzled cysteine-rich domain"/>
    <property type="match status" value="1"/>
</dbReference>
<feature type="transmembrane region" description="Helical" evidence="11">
    <location>
        <begin position="250"/>
        <end position="269"/>
    </location>
</feature>
<reference evidence="15 16" key="1">
    <citation type="journal article" date="2021" name="J. Hered.">
        <title>A chromosome-level genome assembly of the parasitoid wasp, Cotesia glomerata (Hymenoptera: Braconidae).</title>
        <authorList>
            <person name="Pinto B.J."/>
            <person name="Weis J.J."/>
            <person name="Gamble T."/>
            <person name="Ode P.J."/>
            <person name="Paul R."/>
            <person name="Zaspel J.M."/>
        </authorList>
    </citation>
    <scope>NUCLEOTIDE SEQUENCE [LARGE SCALE GENOMIC DNA]</scope>
    <source>
        <strain evidence="15">CgM1</strain>
    </source>
</reference>
<feature type="domain" description="G-protein coupled receptors family 2 profile 2" evidence="14">
    <location>
        <begin position="212"/>
        <end position="415"/>
    </location>
</feature>
<evidence type="ECO:0000256" key="1">
    <source>
        <dbReference type="ARBA" id="ARBA00004141"/>
    </source>
</evidence>
<evidence type="ECO:0000256" key="11">
    <source>
        <dbReference type="SAM" id="Phobius"/>
    </source>
</evidence>
<feature type="transmembrane region" description="Helical" evidence="11">
    <location>
        <begin position="307"/>
        <end position="328"/>
    </location>
</feature>
<dbReference type="GO" id="GO:0007417">
    <property type="term" value="P:central nervous system development"/>
    <property type="evidence" value="ECO:0007669"/>
    <property type="project" value="TreeGrafter"/>
</dbReference>
<evidence type="ECO:0000256" key="4">
    <source>
        <dbReference type="ARBA" id="ARBA00022692"/>
    </source>
</evidence>
<feature type="transmembrane region" description="Helical" evidence="11">
    <location>
        <begin position="390"/>
        <end position="419"/>
    </location>
</feature>
<evidence type="ECO:0000256" key="2">
    <source>
        <dbReference type="ARBA" id="ARBA00008077"/>
    </source>
</evidence>
<dbReference type="Gene3D" id="1.20.1070.10">
    <property type="entry name" value="Rhodopsin 7-helix transmembrane proteins"/>
    <property type="match status" value="1"/>
</dbReference>
<dbReference type="InterPro" id="IPR017981">
    <property type="entry name" value="GPCR_2-like_7TM"/>
</dbReference>
<feature type="chain" id="PRO_5043316739" evidence="12">
    <location>
        <begin position="19"/>
        <end position="542"/>
    </location>
</feature>
<keyword evidence="7" id="KW-1015">Disulfide bond</keyword>
<evidence type="ECO:0000313" key="15">
    <source>
        <dbReference type="EMBL" id="KAH0534383.1"/>
    </source>
</evidence>
<evidence type="ECO:0000256" key="9">
    <source>
        <dbReference type="PROSITE-ProRule" id="PRU00090"/>
    </source>
</evidence>
<feature type="transmembrane region" description="Helical" evidence="11">
    <location>
        <begin position="349"/>
        <end position="378"/>
    </location>
</feature>
<feature type="transmembrane region" description="Helical" evidence="11">
    <location>
        <begin position="218"/>
        <end position="238"/>
    </location>
</feature>
<keyword evidence="6 11" id="KW-0472">Membrane</keyword>
<protein>
    <submittedName>
        <fullName evidence="15">Uncharacterized protein</fullName>
    </submittedName>
</protein>
<gene>
    <name evidence="15" type="ORF">KQX54_003512</name>
</gene>
<dbReference type="SMART" id="SM00063">
    <property type="entry name" value="FRI"/>
    <property type="match status" value="1"/>
</dbReference>
<proteinExistence type="inferred from homology"/>
<dbReference type="PROSITE" id="PS50261">
    <property type="entry name" value="G_PROTEIN_RECEP_F2_4"/>
    <property type="match status" value="1"/>
</dbReference>
<keyword evidence="16" id="KW-1185">Reference proteome</keyword>
<comment type="subcellular location">
    <subcellularLocation>
        <location evidence="1">Membrane</location>
        <topology evidence="1">Multi-pass membrane protein</topology>
    </subcellularLocation>
</comment>
<dbReference type="PANTHER" id="PTHR11309:SF35">
    <property type="entry name" value="PROTEIN SMOOTHENED"/>
    <property type="match status" value="1"/>
</dbReference>
<name>A0AAV7HTE3_COTGL</name>
<evidence type="ECO:0000256" key="7">
    <source>
        <dbReference type="ARBA" id="ARBA00023157"/>
    </source>
</evidence>
<feature type="transmembrane region" description="Helical" evidence="11">
    <location>
        <begin position="503"/>
        <end position="524"/>
    </location>
</feature>
<comment type="similarity">
    <text evidence="2">Belongs to the G-protein coupled receptor Fz/Smo family.</text>
</comment>
<feature type="coiled-coil region" evidence="10">
    <location>
        <begin position="64"/>
        <end position="91"/>
    </location>
</feature>
<dbReference type="Pfam" id="PF01534">
    <property type="entry name" value="Frizzled"/>
    <property type="match status" value="1"/>
</dbReference>
<dbReference type="Proteomes" id="UP000826195">
    <property type="component" value="Unassembled WGS sequence"/>
</dbReference>
<dbReference type="GO" id="GO:0007224">
    <property type="term" value="P:smoothened signaling pathway"/>
    <property type="evidence" value="ECO:0007669"/>
    <property type="project" value="TreeGrafter"/>
</dbReference>
<comment type="caution">
    <text evidence="9">Lacks conserved residue(s) required for the propagation of feature annotation.</text>
</comment>
<keyword evidence="5 11" id="KW-1133">Transmembrane helix</keyword>
<dbReference type="AlphaFoldDB" id="A0AAV7HTE3"/>
<organism evidence="15 16">
    <name type="scientific">Cotesia glomerata</name>
    <name type="common">Lepidopteran parasitic wasp</name>
    <name type="synonym">Apanteles glomeratus</name>
    <dbReference type="NCBI Taxonomy" id="32391"/>
    <lineage>
        <taxon>Eukaryota</taxon>
        <taxon>Metazoa</taxon>
        <taxon>Ecdysozoa</taxon>
        <taxon>Arthropoda</taxon>
        <taxon>Hexapoda</taxon>
        <taxon>Insecta</taxon>
        <taxon>Pterygota</taxon>
        <taxon>Neoptera</taxon>
        <taxon>Endopterygota</taxon>
        <taxon>Hymenoptera</taxon>
        <taxon>Apocrita</taxon>
        <taxon>Ichneumonoidea</taxon>
        <taxon>Braconidae</taxon>
        <taxon>Microgastrinae</taxon>
        <taxon>Cotesia</taxon>
    </lineage>
</organism>
<dbReference type="InterPro" id="IPR000539">
    <property type="entry name" value="Frizzled/Smoothened_7TM"/>
</dbReference>
<feature type="domain" description="FZ" evidence="13">
    <location>
        <begin position="35"/>
        <end position="165"/>
    </location>
</feature>
<dbReference type="GO" id="GO:0004888">
    <property type="term" value="F:transmembrane signaling receptor activity"/>
    <property type="evidence" value="ECO:0007669"/>
    <property type="project" value="InterPro"/>
</dbReference>
<feature type="transmembrane region" description="Helical" evidence="11">
    <location>
        <begin position="440"/>
        <end position="460"/>
    </location>
</feature>
<comment type="caution">
    <text evidence="15">The sequence shown here is derived from an EMBL/GenBank/DDBJ whole genome shotgun (WGS) entry which is preliminary data.</text>
</comment>
<evidence type="ECO:0000259" key="14">
    <source>
        <dbReference type="PROSITE" id="PS50261"/>
    </source>
</evidence>
<keyword evidence="8" id="KW-0675">Receptor</keyword>
<evidence type="ECO:0000313" key="16">
    <source>
        <dbReference type="Proteomes" id="UP000826195"/>
    </source>
</evidence>
<evidence type="ECO:0000256" key="8">
    <source>
        <dbReference type="ARBA" id="ARBA00023170"/>
    </source>
</evidence>
<evidence type="ECO:0000256" key="10">
    <source>
        <dbReference type="SAM" id="Coils"/>
    </source>
</evidence>
<evidence type="ECO:0000256" key="6">
    <source>
        <dbReference type="ARBA" id="ARBA00023136"/>
    </source>
</evidence>
<dbReference type="InterPro" id="IPR015526">
    <property type="entry name" value="Frizzled/SFRP"/>
</dbReference>
<dbReference type="GO" id="GO:0071679">
    <property type="term" value="P:commissural neuron axon guidance"/>
    <property type="evidence" value="ECO:0007669"/>
    <property type="project" value="TreeGrafter"/>
</dbReference>
<dbReference type="SMART" id="SM01330">
    <property type="entry name" value="Frizzled"/>
    <property type="match status" value="1"/>
</dbReference>
<keyword evidence="10" id="KW-0175">Coiled coil</keyword>
<dbReference type="GO" id="GO:0030425">
    <property type="term" value="C:dendrite"/>
    <property type="evidence" value="ECO:0007669"/>
    <property type="project" value="TreeGrafter"/>
</dbReference>
<sequence length="542" mass="62656">MKFLLLALFLNSTEYGYSNDLVVVKNDGKHISYGASKLECHHRPEGIQCLGNTLPYSSFSNRLVNKKFGDFEDAEEKLQELETAARFYRECWQVIQPMLCSVFKPPCHLTTTLLESYKESLKKPCRYLCTEVENHCEELMSSEVWPEFLTCDNNDIFGDKDCVNPLESFEWNDESECPEYLVPSSIRTDALAEFPGCRIGCHDPFYSDEEHLQMRVTIFWLSTICALINILSILTYMINWDSGTYPDRALYNLNWSSLLFCAGWLLQFFPFSFDDIVCNSDGSLRTFQSLLTLKTVKDLPCLATFALIYYSTMAMAMRFLILSFIWFMKLETINRKSDKISELFDVIGCGVPVFATFLMITFGVIDGISITGICFVSLKKSFYGMSMIFWTVLLPIIIVVAVSACFIFSRVISMICFIIKCKKRSLLVKTREIISTILNLIAFWSVPMIAIFFTVIFHFVDSDQSELAIKRFKSDYLSCVLHNRAYDDDMDCVSYIFNKSFFFIHRQVCLSFIVGAWMSCLLWTSSTLTTWMRFFHRIFCNE</sequence>
<evidence type="ECO:0000256" key="12">
    <source>
        <dbReference type="SAM" id="SignalP"/>
    </source>
</evidence>
<dbReference type="SUPFAM" id="SSF63501">
    <property type="entry name" value="Frizzled cysteine-rich domain"/>
    <property type="match status" value="1"/>
</dbReference>
<evidence type="ECO:0000256" key="3">
    <source>
        <dbReference type="ARBA" id="ARBA00022473"/>
    </source>
</evidence>
<accession>A0AAV7HTE3</accession>
<dbReference type="PANTHER" id="PTHR11309">
    <property type="entry name" value="FRIZZLED"/>
    <property type="match status" value="1"/>
</dbReference>
<dbReference type="InterPro" id="IPR020067">
    <property type="entry name" value="Frizzled_dom"/>
</dbReference>
<dbReference type="GO" id="GO:0005886">
    <property type="term" value="C:plasma membrane"/>
    <property type="evidence" value="ECO:0007669"/>
    <property type="project" value="TreeGrafter"/>
</dbReference>